<dbReference type="Gene3D" id="1.25.40.10">
    <property type="entry name" value="Tetratricopeptide repeat domain"/>
    <property type="match status" value="1"/>
</dbReference>
<evidence type="ECO:0000256" key="7">
    <source>
        <dbReference type="ARBA" id="ARBA00034139"/>
    </source>
</evidence>
<evidence type="ECO:0000256" key="2">
    <source>
        <dbReference type="ARBA" id="ARBA00022490"/>
    </source>
</evidence>
<keyword evidence="10" id="KW-1185">Reference proteome</keyword>
<dbReference type="SMART" id="SM00028">
    <property type="entry name" value="TPR"/>
    <property type="match status" value="3"/>
</dbReference>
<dbReference type="PANTHER" id="PTHR23040">
    <property type="match status" value="1"/>
</dbReference>
<evidence type="ECO:0000313" key="11">
    <source>
        <dbReference type="RefSeq" id="XP_029406862.2"/>
    </source>
</evidence>
<protein>
    <recommendedName>
        <fullName evidence="7">Outer dynein arm-docking complex subunit 4</fullName>
    </recommendedName>
    <alternativeName>
        <fullName evidence="8">Tetratricopeptide repeat protein 25</fullName>
    </alternativeName>
</protein>
<dbReference type="InterPro" id="IPR011990">
    <property type="entry name" value="TPR-like_helical_dom_sf"/>
</dbReference>
<evidence type="ECO:0000256" key="6">
    <source>
        <dbReference type="ARBA" id="ARBA00023273"/>
    </source>
</evidence>
<feature type="compositionally biased region" description="Low complexity" evidence="9">
    <location>
        <begin position="301"/>
        <end position="318"/>
    </location>
</feature>
<evidence type="ECO:0000313" key="10">
    <source>
        <dbReference type="Proteomes" id="UP001652620"/>
    </source>
</evidence>
<comment type="subcellular location">
    <subcellularLocation>
        <location evidence="1">Cytoplasm</location>
        <location evidence="1">Cytoskeleton</location>
        <location evidence="1">Cilium axoneme</location>
    </subcellularLocation>
</comment>
<dbReference type="GeneID" id="105228178"/>
<dbReference type="RefSeq" id="XP_029406862.2">
    <property type="nucleotide sequence ID" value="XM_029551002.2"/>
</dbReference>
<proteinExistence type="predicted"/>
<evidence type="ECO:0000256" key="3">
    <source>
        <dbReference type="ARBA" id="ARBA00022737"/>
    </source>
</evidence>
<evidence type="ECO:0000256" key="4">
    <source>
        <dbReference type="ARBA" id="ARBA00022803"/>
    </source>
</evidence>
<sequence>MSSVLKNILDVDKEQELLQSFIRIGITADEESVDESTRKLNQARYYSSPRSRHSYNGKSLSNAIPGVRNLNSNRKTVKFADDVEKSGIGGRGNRIEAELRAARRKTEDQLLKKKPKENFVDFYTDKDRAAAVSAGTYDIKQSLQIKHKQDRNEIMQIPDEADINSIIALGLKEIKNANPENAVYFFSQALELNGTDINALVSRSKCYLLLGEPSKALHDAETALTEDKNNIRAIFQKAESLYFLGQFEQSLMFFHQGLRARPELSSFRLGVQKTQEAIENTIGTSKCSSINIALKSANNKISTKSNSNKQSQKNVQHSNRPKLSRAEIERHNARKLLGELCVDKEYLEKLLKHPDLVRADTNSENISNHANEAVNFLIKRQEFWRQQRPCTSLTSYKNLPQEPLPDWF</sequence>
<reference evidence="11" key="1">
    <citation type="submission" date="2025-08" db="UniProtKB">
        <authorList>
            <consortium name="RefSeq"/>
        </authorList>
    </citation>
    <scope>IDENTIFICATION</scope>
    <source>
        <tissue evidence="11">Adult</tissue>
    </source>
</reference>
<dbReference type="SUPFAM" id="SSF48452">
    <property type="entry name" value="TPR-like"/>
    <property type="match status" value="1"/>
</dbReference>
<dbReference type="Proteomes" id="UP001652620">
    <property type="component" value="Unplaced"/>
</dbReference>
<evidence type="ECO:0000256" key="1">
    <source>
        <dbReference type="ARBA" id="ARBA00004430"/>
    </source>
</evidence>
<keyword evidence="5" id="KW-0206">Cytoskeleton</keyword>
<keyword evidence="3" id="KW-0677">Repeat</keyword>
<accession>A0A8N4L0C4</accession>
<evidence type="ECO:0000256" key="9">
    <source>
        <dbReference type="SAM" id="MobiDB-lite"/>
    </source>
</evidence>
<dbReference type="InterPro" id="IPR040111">
    <property type="entry name" value="ODAD4"/>
</dbReference>
<feature type="region of interest" description="Disordered" evidence="9">
    <location>
        <begin position="301"/>
        <end position="326"/>
    </location>
</feature>
<keyword evidence="2" id="KW-0963">Cytoplasm</keyword>
<evidence type="ECO:0000256" key="8">
    <source>
        <dbReference type="ARBA" id="ARBA00034143"/>
    </source>
</evidence>
<dbReference type="OrthoDB" id="245563at2759"/>
<name>A0A8N4L0C4_BACDO</name>
<keyword evidence="4" id="KW-0802">TPR repeat</keyword>
<evidence type="ECO:0000256" key="5">
    <source>
        <dbReference type="ARBA" id="ARBA00023212"/>
    </source>
</evidence>
<gene>
    <name evidence="11" type="primary">LOC105228178</name>
</gene>
<dbReference type="PANTHER" id="PTHR23040:SF1">
    <property type="entry name" value="OUTER DYNEIN ARM-DOCKING COMPLEX SUBUNIT 4"/>
    <property type="match status" value="1"/>
</dbReference>
<dbReference type="InterPro" id="IPR019734">
    <property type="entry name" value="TPR_rpt"/>
</dbReference>
<organism evidence="10 11">
    <name type="scientific">Bactrocera dorsalis</name>
    <name type="common">Oriental fruit fly</name>
    <name type="synonym">Dacus dorsalis</name>
    <dbReference type="NCBI Taxonomy" id="27457"/>
    <lineage>
        <taxon>Eukaryota</taxon>
        <taxon>Metazoa</taxon>
        <taxon>Ecdysozoa</taxon>
        <taxon>Arthropoda</taxon>
        <taxon>Hexapoda</taxon>
        <taxon>Insecta</taxon>
        <taxon>Pterygota</taxon>
        <taxon>Neoptera</taxon>
        <taxon>Endopterygota</taxon>
        <taxon>Diptera</taxon>
        <taxon>Brachycera</taxon>
        <taxon>Muscomorpha</taxon>
        <taxon>Tephritoidea</taxon>
        <taxon>Tephritidae</taxon>
        <taxon>Bactrocera</taxon>
        <taxon>Bactrocera</taxon>
    </lineage>
</organism>
<keyword evidence="6" id="KW-0966">Cell projection</keyword>